<proteinExistence type="predicted"/>
<evidence type="ECO:0000313" key="1">
    <source>
        <dbReference type="EMBL" id="RQG87118.1"/>
    </source>
</evidence>
<gene>
    <name evidence="1" type="ORF">EA462_15955</name>
</gene>
<accession>A0A3N6LKU6</accession>
<protein>
    <submittedName>
        <fullName evidence="1">Uncharacterized protein</fullName>
    </submittedName>
</protein>
<dbReference type="Proteomes" id="UP000273828">
    <property type="component" value="Unassembled WGS sequence"/>
</dbReference>
<name>A0A3N6LKU6_9EURY</name>
<sequence>MERANAELFESQLTKGRDEVLLLSPVFLQVMDLDKDRVQEFVDDSVSYYEEQSIIGNGVSFHLRGSERITFSECRKETTIGVDTLNSETGVIAIRNQIDQIIDCEETAVIQDLDNEASLEEAISSSEFARDLFTESIHGVPLSSDNRLLLPDHQNYRDILIDEYGMDEYLPHGDQVPIYWFAPDIFQDRGFVVRNNVPVVQEVHGSKYGIVNERLDIGELKEDNSENRLMIHLGSTGYHPIEVSLWTKFSSLQTFDDESVCQLELPDPATV</sequence>
<keyword evidence="2" id="KW-1185">Reference proteome</keyword>
<dbReference type="RefSeq" id="WP_124179525.1">
    <property type="nucleotide sequence ID" value="NZ_REFY01000006.1"/>
</dbReference>
<comment type="caution">
    <text evidence="1">The sequence shown here is derived from an EMBL/GenBank/DDBJ whole genome shotgun (WGS) entry which is preliminary data.</text>
</comment>
<evidence type="ECO:0000313" key="2">
    <source>
        <dbReference type="Proteomes" id="UP000273828"/>
    </source>
</evidence>
<reference evidence="1 2" key="1">
    <citation type="submission" date="2018-10" db="EMBL/GenBank/DDBJ databases">
        <title>Natrarchaeobius chitinivorans gen. nov., sp. nov., and Natrarchaeobius haloalkaliphilus sp. nov., alkaliphilic, chitin-utilizing haloarchaea from hypersaline alkaline lakes.</title>
        <authorList>
            <person name="Sorokin D.Y."/>
            <person name="Elcheninov A.G."/>
            <person name="Kostrikina N.A."/>
            <person name="Bale N.J."/>
            <person name="Sinninghe Damste J.S."/>
            <person name="Khijniak T.V."/>
            <person name="Kublanov I.V."/>
            <person name="Toshchakov S.V."/>
        </authorList>
    </citation>
    <scope>NUCLEOTIDE SEQUENCE [LARGE SCALE GENOMIC DNA]</scope>
    <source>
        <strain evidence="1 2">AArcht-Sl</strain>
    </source>
</reference>
<dbReference type="AlphaFoldDB" id="A0A3N6LKU6"/>
<dbReference type="EMBL" id="REFY01000006">
    <property type="protein sequence ID" value="RQG87118.1"/>
    <property type="molecule type" value="Genomic_DNA"/>
</dbReference>
<organism evidence="1 2">
    <name type="scientific">Natrarchaeobius halalkaliphilus</name>
    <dbReference type="NCBI Taxonomy" id="1679091"/>
    <lineage>
        <taxon>Archaea</taxon>
        <taxon>Methanobacteriati</taxon>
        <taxon>Methanobacteriota</taxon>
        <taxon>Stenosarchaea group</taxon>
        <taxon>Halobacteria</taxon>
        <taxon>Halobacteriales</taxon>
        <taxon>Natrialbaceae</taxon>
        <taxon>Natrarchaeobius</taxon>
    </lineage>
</organism>